<keyword evidence="1" id="KW-0812">Transmembrane</keyword>
<dbReference type="Proteomes" id="UP000187209">
    <property type="component" value="Unassembled WGS sequence"/>
</dbReference>
<dbReference type="InterPro" id="IPR036249">
    <property type="entry name" value="Thioredoxin-like_sf"/>
</dbReference>
<organism evidence="3 4">
    <name type="scientific">Stentor coeruleus</name>
    <dbReference type="NCBI Taxonomy" id="5963"/>
    <lineage>
        <taxon>Eukaryota</taxon>
        <taxon>Sar</taxon>
        <taxon>Alveolata</taxon>
        <taxon>Ciliophora</taxon>
        <taxon>Postciliodesmatophora</taxon>
        <taxon>Heterotrichea</taxon>
        <taxon>Heterotrichida</taxon>
        <taxon>Stentoridae</taxon>
        <taxon>Stentor</taxon>
    </lineage>
</organism>
<dbReference type="PANTHER" id="PTHR19991">
    <property type="entry name" value="L 2 01289"/>
    <property type="match status" value="1"/>
</dbReference>
<feature type="transmembrane region" description="Helical" evidence="1">
    <location>
        <begin position="160"/>
        <end position="178"/>
    </location>
</feature>
<sequence>MLFLLILGVLGQEGFDKENAVVELDDSNFEHLTQAATGATTGDWFVKFYREECQDCKRLEVSWVKLAEKVAEDTELTVSIAKVNIDMSPELVKRFEIKSLPVLLYFRLGVVYNVIGIEGVDNLYEMIKGQGFKKFNSRKVPGLSSFMSEVSVSEIFNLPYWVYGVFVCVFGIAVVFLVPKKIKTS</sequence>
<name>A0A1R2BTE8_9CILI</name>
<keyword evidence="4" id="KW-1185">Reference proteome</keyword>
<feature type="domain" description="Thioredoxin" evidence="2">
    <location>
        <begin position="21"/>
        <end position="126"/>
    </location>
</feature>
<keyword evidence="1" id="KW-1133">Transmembrane helix</keyword>
<evidence type="ECO:0000256" key="1">
    <source>
        <dbReference type="SAM" id="Phobius"/>
    </source>
</evidence>
<dbReference type="OrthoDB" id="72053at2759"/>
<dbReference type="PANTHER" id="PTHR19991:SF2">
    <property type="entry name" value="GH08893P"/>
    <property type="match status" value="1"/>
</dbReference>
<keyword evidence="1" id="KW-0472">Membrane</keyword>
<accession>A0A1R2BTE8</accession>
<dbReference type="AlphaFoldDB" id="A0A1R2BTE8"/>
<dbReference type="EMBL" id="MPUH01000442">
    <property type="protein sequence ID" value="OMJ80024.1"/>
    <property type="molecule type" value="Genomic_DNA"/>
</dbReference>
<reference evidence="3 4" key="1">
    <citation type="submission" date="2016-11" db="EMBL/GenBank/DDBJ databases">
        <title>The macronuclear genome of Stentor coeruleus: a giant cell with tiny introns.</title>
        <authorList>
            <person name="Slabodnick M."/>
            <person name="Ruby J.G."/>
            <person name="Reiff S.B."/>
            <person name="Swart E.C."/>
            <person name="Gosai S."/>
            <person name="Prabakaran S."/>
            <person name="Witkowska E."/>
            <person name="Larue G.E."/>
            <person name="Fisher S."/>
            <person name="Freeman R.M."/>
            <person name="Gunawardena J."/>
            <person name="Chu W."/>
            <person name="Stover N.A."/>
            <person name="Gregory B.D."/>
            <person name="Nowacki M."/>
            <person name="Derisi J."/>
            <person name="Roy S.W."/>
            <person name="Marshall W.F."/>
            <person name="Sood P."/>
        </authorList>
    </citation>
    <scope>NUCLEOTIDE SEQUENCE [LARGE SCALE GENOMIC DNA]</scope>
    <source>
        <strain evidence="3">WM001</strain>
    </source>
</reference>
<dbReference type="InterPro" id="IPR013766">
    <property type="entry name" value="Thioredoxin_domain"/>
</dbReference>
<dbReference type="Gene3D" id="3.40.30.10">
    <property type="entry name" value="Glutaredoxin"/>
    <property type="match status" value="1"/>
</dbReference>
<comment type="caution">
    <text evidence="3">The sequence shown here is derived from an EMBL/GenBank/DDBJ whole genome shotgun (WGS) entry which is preliminary data.</text>
</comment>
<evidence type="ECO:0000313" key="3">
    <source>
        <dbReference type="EMBL" id="OMJ80024.1"/>
    </source>
</evidence>
<dbReference type="CDD" id="cd02961">
    <property type="entry name" value="PDI_a_family"/>
    <property type="match status" value="1"/>
</dbReference>
<evidence type="ECO:0000313" key="4">
    <source>
        <dbReference type="Proteomes" id="UP000187209"/>
    </source>
</evidence>
<proteinExistence type="predicted"/>
<protein>
    <recommendedName>
        <fullName evidence="2">Thioredoxin domain-containing protein</fullName>
    </recommendedName>
</protein>
<gene>
    <name evidence="3" type="ORF">SteCoe_19794</name>
</gene>
<dbReference type="Pfam" id="PF00085">
    <property type="entry name" value="Thioredoxin"/>
    <property type="match status" value="1"/>
</dbReference>
<evidence type="ECO:0000259" key="2">
    <source>
        <dbReference type="Pfam" id="PF00085"/>
    </source>
</evidence>
<dbReference type="SUPFAM" id="SSF52833">
    <property type="entry name" value="Thioredoxin-like"/>
    <property type="match status" value="1"/>
</dbReference>